<name>J9GEG6_9ZZZZ</name>
<comment type="caution">
    <text evidence="1">The sequence shown here is derived from an EMBL/GenBank/DDBJ whole genome shotgun (WGS) entry which is preliminary data.</text>
</comment>
<dbReference type="AlphaFoldDB" id="J9GEG6"/>
<organism evidence="1">
    <name type="scientific">gut metagenome</name>
    <dbReference type="NCBI Taxonomy" id="749906"/>
    <lineage>
        <taxon>unclassified sequences</taxon>
        <taxon>metagenomes</taxon>
        <taxon>organismal metagenomes</taxon>
    </lineage>
</organism>
<protein>
    <submittedName>
        <fullName evidence="1">Protein containing DUF1320</fullName>
    </submittedName>
</protein>
<reference evidence="1" key="1">
    <citation type="journal article" date="2012" name="PLoS ONE">
        <title>Gene sets for utilization of primary and secondary nutrition supplies in the distal gut of endangered iberian lynx.</title>
        <authorList>
            <person name="Alcaide M."/>
            <person name="Messina E."/>
            <person name="Richter M."/>
            <person name="Bargiela R."/>
            <person name="Peplies J."/>
            <person name="Huws S.A."/>
            <person name="Newbold C.J."/>
            <person name="Golyshin P.N."/>
            <person name="Simon M.A."/>
            <person name="Lopez G."/>
            <person name="Yakimov M.M."/>
            <person name="Ferrer M."/>
        </authorList>
    </citation>
    <scope>NUCLEOTIDE SEQUENCE</scope>
</reference>
<dbReference type="EMBL" id="AMCI01003501">
    <property type="protein sequence ID" value="EJX00163.1"/>
    <property type="molecule type" value="Genomic_DNA"/>
</dbReference>
<gene>
    <name evidence="1" type="ORF">EVA_11729</name>
</gene>
<proteinExistence type="predicted"/>
<dbReference type="InterPro" id="IPR009752">
    <property type="entry name" value="Phage_Mu_GpJ"/>
</dbReference>
<sequence length="141" mass="16296">MSTFINPEDYDASIHREILDALVRSDEAIVEICEDRAVSEMRGYLSARYDVDALFAAQGADRHPLVLMMAIDIAVYHLFCIHNPQKMSQIRVDRYDRAVEWLKQVSRRQVTIDGAPLLPDDTLKQQSPWLMRSNPKRTNHL</sequence>
<accession>J9GEG6</accession>
<evidence type="ECO:0000313" key="1">
    <source>
        <dbReference type="EMBL" id="EJX00163.1"/>
    </source>
</evidence>
<dbReference type="Pfam" id="PF07030">
    <property type="entry name" value="Phage_Mu_Gp36"/>
    <property type="match status" value="1"/>
</dbReference>